<dbReference type="GO" id="GO:0008168">
    <property type="term" value="F:methyltransferase activity"/>
    <property type="evidence" value="ECO:0007669"/>
    <property type="project" value="UniProtKB-KW"/>
</dbReference>
<dbReference type="PANTHER" id="PTHR42942">
    <property type="entry name" value="6-O-METHYLGUANINE DNA METHYLTRANSFERASE"/>
    <property type="match status" value="1"/>
</dbReference>
<evidence type="ECO:0000313" key="3">
    <source>
        <dbReference type="EMBL" id="PZR07837.1"/>
    </source>
</evidence>
<keyword evidence="3" id="KW-0808">Transferase</keyword>
<dbReference type="Pfam" id="PF01035">
    <property type="entry name" value="DNA_binding_1"/>
    <property type="match status" value="1"/>
</dbReference>
<keyword evidence="1" id="KW-0227">DNA damage</keyword>
<name>A0A2W5T1C7_9BACT</name>
<gene>
    <name evidence="3" type="ORF">DI536_26090</name>
</gene>
<protein>
    <submittedName>
        <fullName evidence="3">6-O-methylguanine DNA methyltransferase</fullName>
    </submittedName>
</protein>
<dbReference type="GO" id="GO:0032259">
    <property type="term" value="P:methylation"/>
    <property type="evidence" value="ECO:0007669"/>
    <property type="project" value="UniProtKB-KW"/>
</dbReference>
<dbReference type="InterPro" id="IPR052520">
    <property type="entry name" value="ATL_DNA_repair"/>
</dbReference>
<organism evidence="3 4">
    <name type="scientific">Archangium gephyra</name>
    <dbReference type="NCBI Taxonomy" id="48"/>
    <lineage>
        <taxon>Bacteria</taxon>
        <taxon>Pseudomonadati</taxon>
        <taxon>Myxococcota</taxon>
        <taxon>Myxococcia</taxon>
        <taxon>Myxococcales</taxon>
        <taxon>Cystobacterineae</taxon>
        <taxon>Archangiaceae</taxon>
        <taxon>Archangium</taxon>
    </lineage>
</organism>
<evidence type="ECO:0000313" key="4">
    <source>
        <dbReference type="Proteomes" id="UP000249061"/>
    </source>
</evidence>
<proteinExistence type="predicted"/>
<dbReference type="CDD" id="cd06445">
    <property type="entry name" value="ATase"/>
    <property type="match status" value="1"/>
</dbReference>
<dbReference type="AlphaFoldDB" id="A0A2W5T1C7"/>
<dbReference type="EMBL" id="QFQP01000028">
    <property type="protein sequence ID" value="PZR07837.1"/>
    <property type="molecule type" value="Genomic_DNA"/>
</dbReference>
<evidence type="ECO:0000256" key="1">
    <source>
        <dbReference type="ARBA" id="ARBA00022763"/>
    </source>
</evidence>
<keyword evidence="3" id="KW-0489">Methyltransferase</keyword>
<dbReference type="Proteomes" id="UP000249061">
    <property type="component" value="Unassembled WGS sequence"/>
</dbReference>
<dbReference type="InterPro" id="IPR036217">
    <property type="entry name" value="MethylDNA_cys_MeTrfase_DNAb"/>
</dbReference>
<dbReference type="PANTHER" id="PTHR42942:SF1">
    <property type="entry name" value="ALKYLTRANSFERASE-LIKE PROTEIN 1"/>
    <property type="match status" value="1"/>
</dbReference>
<dbReference type="InterPro" id="IPR036388">
    <property type="entry name" value="WH-like_DNA-bd_sf"/>
</dbReference>
<accession>A0A2W5T1C7</accession>
<feature type="domain" description="Methylated-DNA-[protein]-cysteine S-methyltransferase DNA binding" evidence="2">
    <location>
        <begin position="10"/>
        <end position="81"/>
    </location>
</feature>
<dbReference type="GO" id="GO:0006281">
    <property type="term" value="P:DNA repair"/>
    <property type="evidence" value="ECO:0007669"/>
    <property type="project" value="InterPro"/>
</dbReference>
<dbReference type="InterPro" id="IPR014048">
    <property type="entry name" value="MethylDNA_cys_MeTrfase_DNA-bd"/>
</dbReference>
<dbReference type="SUPFAM" id="SSF46767">
    <property type="entry name" value="Methylated DNA-protein cysteine methyltransferase, C-terminal domain"/>
    <property type="match status" value="1"/>
</dbReference>
<dbReference type="Gene3D" id="1.10.10.10">
    <property type="entry name" value="Winged helix-like DNA-binding domain superfamily/Winged helix DNA-binding domain"/>
    <property type="match status" value="1"/>
</dbReference>
<comment type="caution">
    <text evidence="3">The sequence shown here is derived from an EMBL/GenBank/DDBJ whole genome shotgun (WGS) entry which is preliminary data.</text>
</comment>
<reference evidence="3 4" key="1">
    <citation type="submission" date="2017-08" db="EMBL/GenBank/DDBJ databases">
        <title>Infants hospitalized years apart are colonized by the same room-sourced microbial strains.</title>
        <authorList>
            <person name="Brooks B."/>
            <person name="Olm M.R."/>
            <person name="Firek B.A."/>
            <person name="Baker R."/>
            <person name="Thomas B.C."/>
            <person name="Morowitz M.J."/>
            <person name="Banfield J.F."/>
        </authorList>
    </citation>
    <scope>NUCLEOTIDE SEQUENCE [LARGE SCALE GENOMIC DNA]</scope>
    <source>
        <strain evidence="3">S2_003_000_R2_14</strain>
    </source>
</reference>
<sequence length="92" mass="10048">MTTKTPWLLAVERAVKAIPKGQTASYSRVALMAGKPGAARAVVRALHSLKDIPWWRVHRSDGTLAPQVAVQQAKKLKAEGVVVEGRRVKPKK</sequence>
<evidence type="ECO:0000259" key="2">
    <source>
        <dbReference type="Pfam" id="PF01035"/>
    </source>
</evidence>